<keyword evidence="7" id="KW-0472">Membrane</keyword>
<keyword evidence="4" id="KW-0812">Transmembrane</keyword>
<evidence type="ECO:0000256" key="3">
    <source>
        <dbReference type="ARBA" id="ARBA00022475"/>
    </source>
</evidence>
<dbReference type="InterPro" id="IPR050515">
    <property type="entry name" value="Beta-lactam/transpept"/>
</dbReference>
<feature type="non-terminal residue" evidence="11">
    <location>
        <position position="226"/>
    </location>
</feature>
<comment type="caution">
    <text evidence="11">The sequence shown here is derived from an EMBL/GenBank/DDBJ whole genome shotgun (WGS) entry which is preliminary data.</text>
</comment>
<dbReference type="AlphaFoldDB" id="X1PKV0"/>
<evidence type="ECO:0000256" key="2">
    <source>
        <dbReference type="ARBA" id="ARBA00004236"/>
    </source>
</evidence>
<evidence type="ECO:0000256" key="6">
    <source>
        <dbReference type="ARBA" id="ARBA00022984"/>
    </source>
</evidence>
<feature type="domain" description="Penicillin-binding protein dimerisation" evidence="10">
    <location>
        <begin position="53"/>
        <end position="221"/>
    </location>
</feature>
<dbReference type="GO" id="GO:0005886">
    <property type="term" value="C:plasma membrane"/>
    <property type="evidence" value="ECO:0007669"/>
    <property type="project" value="UniProtKB-SubCell"/>
</dbReference>
<dbReference type="GO" id="GO:0008658">
    <property type="term" value="F:penicillin binding"/>
    <property type="evidence" value="ECO:0007669"/>
    <property type="project" value="InterPro"/>
</dbReference>
<gene>
    <name evidence="11" type="ORF">S06H3_53473</name>
</gene>
<organism evidence="11">
    <name type="scientific">marine sediment metagenome</name>
    <dbReference type="NCBI Taxonomy" id="412755"/>
    <lineage>
        <taxon>unclassified sequences</taxon>
        <taxon>metagenomes</taxon>
        <taxon>ecological metagenomes</taxon>
    </lineage>
</organism>
<dbReference type="Pfam" id="PF03717">
    <property type="entry name" value="PBP_dimer"/>
    <property type="match status" value="1"/>
</dbReference>
<dbReference type="PANTHER" id="PTHR30627">
    <property type="entry name" value="PEPTIDOGLYCAN D,D-TRANSPEPTIDASE"/>
    <property type="match status" value="1"/>
</dbReference>
<sequence length="226" mass="25180">MSGGGPELRLAWFRVLVVVAFASIASRLWQLQVVSSQEYRRSADENRFRLVPVDAPRGIIFDRSGRLLVRNAPSFTVSVVPAGLPEEPEQRRAVLGRVSELLGMPFDQSERQEDVASAAEKATEADPLGELTGPTIEQILKERREQEEREGWGSSPYVPVRIAANVDRQAAFILQEEHLELPGIVVAAEPLRHYIEGPLTSHVLGYVGPIPSEHLHYYMDDEGQGY</sequence>
<accession>X1PKV0</accession>
<evidence type="ECO:0000256" key="1">
    <source>
        <dbReference type="ARBA" id="ARBA00004167"/>
    </source>
</evidence>
<dbReference type="InterPro" id="IPR005311">
    <property type="entry name" value="PBP_dimer"/>
</dbReference>
<evidence type="ECO:0000256" key="8">
    <source>
        <dbReference type="ARBA" id="ARBA00023316"/>
    </source>
</evidence>
<evidence type="ECO:0000259" key="10">
    <source>
        <dbReference type="Pfam" id="PF03717"/>
    </source>
</evidence>
<evidence type="ECO:0000313" key="11">
    <source>
        <dbReference type="EMBL" id="GAI56902.1"/>
    </source>
</evidence>
<keyword evidence="6" id="KW-0573">Peptidoglycan synthesis</keyword>
<proteinExistence type="predicted"/>
<dbReference type="Gene3D" id="3.90.1310.10">
    <property type="entry name" value="Penicillin-binding protein 2a (Domain 2)"/>
    <property type="match status" value="1"/>
</dbReference>
<dbReference type="GO" id="GO:0008360">
    <property type="term" value="P:regulation of cell shape"/>
    <property type="evidence" value="ECO:0007669"/>
    <property type="project" value="UniProtKB-KW"/>
</dbReference>
<evidence type="ECO:0000256" key="7">
    <source>
        <dbReference type="ARBA" id="ARBA00022989"/>
    </source>
</evidence>
<keyword evidence="5" id="KW-0133">Cell shape</keyword>
<dbReference type="GO" id="GO:0009252">
    <property type="term" value="P:peptidoglycan biosynthetic process"/>
    <property type="evidence" value="ECO:0007669"/>
    <property type="project" value="UniProtKB-KW"/>
</dbReference>
<name>X1PKV0_9ZZZZ</name>
<evidence type="ECO:0000256" key="4">
    <source>
        <dbReference type="ARBA" id="ARBA00022692"/>
    </source>
</evidence>
<dbReference type="InterPro" id="IPR036138">
    <property type="entry name" value="PBP_dimer_sf"/>
</dbReference>
<keyword evidence="7" id="KW-1133">Transmembrane helix</keyword>
<protein>
    <recommendedName>
        <fullName evidence="10">Penicillin-binding protein dimerisation domain-containing protein</fullName>
    </recommendedName>
</protein>
<evidence type="ECO:0000256" key="5">
    <source>
        <dbReference type="ARBA" id="ARBA00022960"/>
    </source>
</evidence>
<reference evidence="11" key="1">
    <citation type="journal article" date="2014" name="Front. Microbiol.">
        <title>High frequency of phylogenetically diverse reductive dehalogenase-homologous genes in deep subseafloor sedimentary metagenomes.</title>
        <authorList>
            <person name="Kawai M."/>
            <person name="Futagami T."/>
            <person name="Toyoda A."/>
            <person name="Takaki Y."/>
            <person name="Nishi S."/>
            <person name="Hori S."/>
            <person name="Arai W."/>
            <person name="Tsubouchi T."/>
            <person name="Morono Y."/>
            <person name="Uchiyama I."/>
            <person name="Ito T."/>
            <person name="Fujiyama A."/>
            <person name="Inagaki F."/>
            <person name="Takami H."/>
        </authorList>
    </citation>
    <scope>NUCLEOTIDE SEQUENCE</scope>
    <source>
        <strain evidence="11">Expedition CK06-06</strain>
    </source>
</reference>
<keyword evidence="8" id="KW-0961">Cell wall biogenesis/degradation</keyword>
<dbReference type="PANTHER" id="PTHR30627:SF2">
    <property type="entry name" value="PEPTIDOGLYCAN D,D-TRANSPEPTIDASE MRDA"/>
    <property type="match status" value="1"/>
</dbReference>
<evidence type="ECO:0000256" key="9">
    <source>
        <dbReference type="SAM" id="MobiDB-lite"/>
    </source>
</evidence>
<dbReference type="SUPFAM" id="SSF56519">
    <property type="entry name" value="Penicillin binding protein dimerisation domain"/>
    <property type="match status" value="1"/>
</dbReference>
<dbReference type="GO" id="GO:0071972">
    <property type="term" value="F:peptidoglycan L,D-transpeptidase activity"/>
    <property type="evidence" value="ECO:0007669"/>
    <property type="project" value="TreeGrafter"/>
</dbReference>
<comment type="subcellular location">
    <subcellularLocation>
        <location evidence="2">Cell membrane</location>
    </subcellularLocation>
    <subcellularLocation>
        <location evidence="1">Membrane</location>
        <topology evidence="1">Single-pass membrane protein</topology>
    </subcellularLocation>
</comment>
<keyword evidence="3" id="KW-1003">Cell membrane</keyword>
<feature type="region of interest" description="Disordered" evidence="9">
    <location>
        <begin position="109"/>
        <end position="130"/>
    </location>
</feature>
<dbReference type="GO" id="GO:0071555">
    <property type="term" value="P:cell wall organization"/>
    <property type="evidence" value="ECO:0007669"/>
    <property type="project" value="UniProtKB-KW"/>
</dbReference>
<dbReference type="EMBL" id="BARV01034095">
    <property type="protein sequence ID" value="GAI56902.1"/>
    <property type="molecule type" value="Genomic_DNA"/>
</dbReference>